<dbReference type="InParanoid" id="A0A3M0CDC7"/>
<dbReference type="RefSeq" id="WP_121938545.1">
    <property type="nucleotide sequence ID" value="NZ_REFR01000011.1"/>
</dbReference>
<sequence length="344" mass="36680">MPAPDTAPPPHGSLQPDDKADVQTDGQAGRQQARPVTDAGGTPIPEGSGDRPLHEYGRPAVIEDASNRYFIHPLSALAAKAAIALSISPNAISILGLGFGLLAGWLYYHLPQAGSAIGGFAAMVCWHILDGADGRVARATGQTSALGRVIDGVCDHVVFTAVYVALALHLVESGQSPAIWWLVVGAGVSHAVQAAGYEERRQRYQRRAAGMSARRADTGAVTDTGTGFDIRVLPVRLYEGAQKLVTGSDNGLDARLADLDGTERGQRLRALALRSTAGMVRVWSLLNANNRTLMIFVTALAGQPLLYFVFELVVLNLVMAGLLLAERRQEKALVTQSLRLYQPF</sequence>
<evidence type="ECO:0000256" key="3">
    <source>
        <dbReference type="SAM" id="MobiDB-lite"/>
    </source>
</evidence>
<evidence type="ECO:0000313" key="5">
    <source>
        <dbReference type="EMBL" id="RMB07748.1"/>
    </source>
</evidence>
<dbReference type="GO" id="GO:0008654">
    <property type="term" value="P:phospholipid biosynthetic process"/>
    <property type="evidence" value="ECO:0007669"/>
    <property type="project" value="InterPro"/>
</dbReference>
<comment type="caution">
    <text evidence="5">The sequence shown here is derived from an EMBL/GenBank/DDBJ whole genome shotgun (WGS) entry which is preliminary data.</text>
</comment>
<dbReference type="AlphaFoldDB" id="A0A3M0CDC7"/>
<dbReference type="Pfam" id="PF01066">
    <property type="entry name" value="CDP-OH_P_transf"/>
    <property type="match status" value="1"/>
</dbReference>
<organism evidence="5 6">
    <name type="scientific">Eilatimonas milleporae</name>
    <dbReference type="NCBI Taxonomy" id="911205"/>
    <lineage>
        <taxon>Bacteria</taxon>
        <taxon>Pseudomonadati</taxon>
        <taxon>Pseudomonadota</taxon>
        <taxon>Alphaproteobacteria</taxon>
        <taxon>Kordiimonadales</taxon>
        <taxon>Kordiimonadaceae</taxon>
        <taxon>Eilatimonas</taxon>
    </lineage>
</organism>
<name>A0A3M0CDC7_9PROT</name>
<reference evidence="5 6" key="1">
    <citation type="submission" date="2018-10" db="EMBL/GenBank/DDBJ databases">
        <title>Genomic Encyclopedia of Archaeal and Bacterial Type Strains, Phase II (KMG-II): from individual species to whole genera.</title>
        <authorList>
            <person name="Goeker M."/>
        </authorList>
    </citation>
    <scope>NUCLEOTIDE SEQUENCE [LARGE SCALE GENOMIC DNA]</scope>
    <source>
        <strain evidence="5 6">DSM 25217</strain>
    </source>
</reference>
<protein>
    <submittedName>
        <fullName evidence="5">CDP-alcohol phosphatidyltransferase-like enzyme</fullName>
    </submittedName>
</protein>
<proteinExistence type="inferred from homology"/>
<dbReference type="InterPro" id="IPR000462">
    <property type="entry name" value="CDP-OH_P_trans"/>
</dbReference>
<feature type="compositionally biased region" description="Pro residues" evidence="3">
    <location>
        <begin position="1"/>
        <end position="11"/>
    </location>
</feature>
<dbReference type="Proteomes" id="UP000271227">
    <property type="component" value="Unassembled WGS sequence"/>
</dbReference>
<keyword evidence="4" id="KW-1133">Transmembrane helix</keyword>
<dbReference type="OrthoDB" id="7390033at2"/>
<dbReference type="GO" id="GO:0016780">
    <property type="term" value="F:phosphotransferase activity, for other substituted phosphate groups"/>
    <property type="evidence" value="ECO:0007669"/>
    <property type="project" value="InterPro"/>
</dbReference>
<feature type="transmembrane region" description="Helical" evidence="4">
    <location>
        <begin position="306"/>
        <end position="325"/>
    </location>
</feature>
<dbReference type="InterPro" id="IPR048254">
    <property type="entry name" value="CDP_ALCOHOL_P_TRANSF_CS"/>
</dbReference>
<keyword evidence="6" id="KW-1185">Reference proteome</keyword>
<keyword evidence="4" id="KW-0812">Transmembrane</keyword>
<evidence type="ECO:0000256" key="2">
    <source>
        <dbReference type="RuleBase" id="RU003750"/>
    </source>
</evidence>
<accession>A0A3M0CDC7</accession>
<keyword evidence="1 2" id="KW-0808">Transferase</keyword>
<dbReference type="EMBL" id="REFR01000011">
    <property type="protein sequence ID" value="RMB07748.1"/>
    <property type="molecule type" value="Genomic_DNA"/>
</dbReference>
<dbReference type="PROSITE" id="PS00379">
    <property type="entry name" value="CDP_ALCOHOL_P_TRANSF"/>
    <property type="match status" value="1"/>
</dbReference>
<gene>
    <name evidence="5" type="ORF">BXY39_1837</name>
</gene>
<feature type="region of interest" description="Disordered" evidence="3">
    <location>
        <begin position="1"/>
        <end position="55"/>
    </location>
</feature>
<comment type="similarity">
    <text evidence="2">Belongs to the CDP-alcohol phosphatidyltransferase class-I family.</text>
</comment>
<evidence type="ECO:0000256" key="4">
    <source>
        <dbReference type="SAM" id="Phobius"/>
    </source>
</evidence>
<evidence type="ECO:0000313" key="6">
    <source>
        <dbReference type="Proteomes" id="UP000271227"/>
    </source>
</evidence>
<keyword evidence="4" id="KW-0472">Membrane</keyword>
<dbReference type="InterPro" id="IPR043130">
    <property type="entry name" value="CDP-OH_PTrfase_TM_dom"/>
</dbReference>
<dbReference type="Gene3D" id="1.20.120.1760">
    <property type="match status" value="1"/>
</dbReference>
<evidence type="ECO:0000256" key="1">
    <source>
        <dbReference type="ARBA" id="ARBA00022679"/>
    </source>
</evidence>
<dbReference type="GO" id="GO:0016020">
    <property type="term" value="C:membrane"/>
    <property type="evidence" value="ECO:0007669"/>
    <property type="project" value="InterPro"/>
</dbReference>